<evidence type="ECO:0000256" key="10">
    <source>
        <dbReference type="ARBA" id="ARBA00023201"/>
    </source>
</evidence>
<evidence type="ECO:0000256" key="11">
    <source>
        <dbReference type="ARBA" id="ARBA00023303"/>
    </source>
</evidence>
<keyword evidence="6 13" id="KW-1133">Transmembrane helix</keyword>
<dbReference type="InterPro" id="IPR001873">
    <property type="entry name" value="ENaC"/>
</dbReference>
<dbReference type="GO" id="GO:0015280">
    <property type="term" value="F:ligand-gated sodium channel activity"/>
    <property type="evidence" value="ECO:0007669"/>
    <property type="project" value="TreeGrafter"/>
</dbReference>
<evidence type="ECO:0000256" key="7">
    <source>
        <dbReference type="ARBA" id="ARBA00023053"/>
    </source>
</evidence>
<dbReference type="EMBL" id="MNPL01030631">
    <property type="protein sequence ID" value="OQR66916.1"/>
    <property type="molecule type" value="Genomic_DNA"/>
</dbReference>
<keyword evidence="15" id="KW-1185">Reference proteome</keyword>
<proteinExistence type="inferred from homology"/>
<evidence type="ECO:0000256" key="4">
    <source>
        <dbReference type="ARBA" id="ARBA00022461"/>
    </source>
</evidence>
<name>A0A1V9X0I3_9ACAR</name>
<sequence>MAPRWLSDQVTALRLSFMDSSLPGLKVICGFGNPMRRTAWLIVFLALFGLTINDIVNLAIEYYKYPDSLNIKYEEPEGGRKMPMPAVTVCNLNPYKWTRFCENIDKLLNVSESLVSTNTTKNMQKMKLLYCNEATMKAEERTPVWNLTKEYMELMQHFTDWSGVLQRNLETKELMENISHTHNDMVELATFDNDFLLPCNNNDIDLANITDDIQRSVCQHNRKKSPKPDAKMYPRYGTCQCYFCKHTKNHDDVTRMESFDGPQNGLMLVLKVEDMSYLPFIVEAGFLIAIHDQGVEVDFTKDGVFIQPLTTTFIGVGRRALRRLPEPYKNPCRHDWPPFLKNKVEAENKYTAFECRDMCHQYMIFHRLKCTSLKYPMMRIENKSAPHGYSDLRLRACGPDQETEIRKIEQMIRKKTIDCQCNNVCDEIGFDKTTSSLLWHPKIQLDTLSNPNESSMAQVYVYMKSNLINNRTKVGKMNSREFVSGIGSIMGMYLGYSFLFCWSILDVLGRAAVNTYHAYRRDKATRQRDGKAQTFLGQQHRIGENRVRPR</sequence>
<evidence type="ECO:0000256" key="5">
    <source>
        <dbReference type="ARBA" id="ARBA00022692"/>
    </source>
</evidence>
<feature type="transmembrane region" description="Helical" evidence="13">
    <location>
        <begin position="482"/>
        <end position="505"/>
    </location>
</feature>
<protein>
    <submittedName>
        <fullName evidence="14">Amiloride-sensitive sodium channel subunit alpha-like</fullName>
    </submittedName>
</protein>
<dbReference type="PANTHER" id="PTHR11690">
    <property type="entry name" value="AMILORIDE-SENSITIVE SODIUM CHANNEL-RELATED"/>
    <property type="match status" value="1"/>
</dbReference>
<dbReference type="Pfam" id="PF00858">
    <property type="entry name" value="ASC"/>
    <property type="match status" value="1"/>
</dbReference>
<keyword evidence="5 12" id="KW-0812">Transmembrane</keyword>
<evidence type="ECO:0000256" key="6">
    <source>
        <dbReference type="ARBA" id="ARBA00022989"/>
    </source>
</evidence>
<dbReference type="InParanoid" id="A0A1V9X0I3"/>
<dbReference type="Gene3D" id="2.60.470.10">
    <property type="entry name" value="Acid-sensing ion channels like domains"/>
    <property type="match status" value="1"/>
</dbReference>
<dbReference type="FunCoup" id="A0A1V9X0I3">
    <property type="interactions" value="52"/>
</dbReference>
<evidence type="ECO:0000256" key="9">
    <source>
        <dbReference type="ARBA" id="ARBA00023136"/>
    </source>
</evidence>
<dbReference type="PANTHER" id="PTHR11690:SF248">
    <property type="entry name" value="PICKPOCKET 17, ISOFORM A"/>
    <property type="match status" value="1"/>
</dbReference>
<dbReference type="GO" id="GO:0005886">
    <property type="term" value="C:plasma membrane"/>
    <property type="evidence" value="ECO:0007669"/>
    <property type="project" value="TreeGrafter"/>
</dbReference>
<keyword evidence="10 12" id="KW-0739">Sodium transport</keyword>
<keyword evidence="8 12" id="KW-0406">Ion transport</keyword>
<comment type="similarity">
    <text evidence="2 12">Belongs to the amiloride-sensitive sodium channel (TC 1.A.6) family.</text>
</comment>
<dbReference type="Proteomes" id="UP000192247">
    <property type="component" value="Unassembled WGS sequence"/>
</dbReference>
<dbReference type="OrthoDB" id="6478271at2759"/>
<dbReference type="AlphaFoldDB" id="A0A1V9X0I3"/>
<keyword evidence="4 12" id="KW-0894">Sodium channel</keyword>
<keyword evidence="7" id="KW-0915">Sodium</keyword>
<evidence type="ECO:0000256" key="1">
    <source>
        <dbReference type="ARBA" id="ARBA00004141"/>
    </source>
</evidence>
<comment type="subcellular location">
    <subcellularLocation>
        <location evidence="1">Membrane</location>
        <topology evidence="1">Multi-pass membrane protein</topology>
    </subcellularLocation>
</comment>
<dbReference type="STRING" id="418985.A0A1V9X0I3"/>
<accession>A0A1V9X0I3</accession>
<comment type="caution">
    <text evidence="14">The sequence shown here is derived from an EMBL/GenBank/DDBJ whole genome shotgun (WGS) entry which is preliminary data.</text>
</comment>
<evidence type="ECO:0000256" key="3">
    <source>
        <dbReference type="ARBA" id="ARBA00022448"/>
    </source>
</evidence>
<evidence type="ECO:0000313" key="14">
    <source>
        <dbReference type="EMBL" id="OQR66916.1"/>
    </source>
</evidence>
<feature type="transmembrane region" description="Helical" evidence="13">
    <location>
        <begin position="40"/>
        <end position="60"/>
    </location>
</feature>
<keyword evidence="11 12" id="KW-0407">Ion channel</keyword>
<evidence type="ECO:0000256" key="2">
    <source>
        <dbReference type="ARBA" id="ARBA00007193"/>
    </source>
</evidence>
<evidence type="ECO:0000313" key="15">
    <source>
        <dbReference type="Proteomes" id="UP000192247"/>
    </source>
</evidence>
<reference evidence="14 15" key="1">
    <citation type="journal article" date="2017" name="Gigascience">
        <title>Draft genome of the honey bee ectoparasitic mite, Tropilaelaps mercedesae, is shaped by the parasitic life history.</title>
        <authorList>
            <person name="Dong X."/>
            <person name="Armstrong S.D."/>
            <person name="Xia D."/>
            <person name="Makepeace B.L."/>
            <person name="Darby A.C."/>
            <person name="Kadowaki T."/>
        </authorList>
    </citation>
    <scope>NUCLEOTIDE SEQUENCE [LARGE SCALE GENOMIC DNA]</scope>
    <source>
        <strain evidence="14">Wuxi-XJTLU</strain>
    </source>
</reference>
<evidence type="ECO:0000256" key="12">
    <source>
        <dbReference type="RuleBase" id="RU000679"/>
    </source>
</evidence>
<dbReference type="PRINTS" id="PR01078">
    <property type="entry name" value="AMINACHANNEL"/>
</dbReference>
<organism evidence="14 15">
    <name type="scientific">Tropilaelaps mercedesae</name>
    <dbReference type="NCBI Taxonomy" id="418985"/>
    <lineage>
        <taxon>Eukaryota</taxon>
        <taxon>Metazoa</taxon>
        <taxon>Ecdysozoa</taxon>
        <taxon>Arthropoda</taxon>
        <taxon>Chelicerata</taxon>
        <taxon>Arachnida</taxon>
        <taxon>Acari</taxon>
        <taxon>Parasitiformes</taxon>
        <taxon>Mesostigmata</taxon>
        <taxon>Gamasina</taxon>
        <taxon>Dermanyssoidea</taxon>
        <taxon>Laelapidae</taxon>
        <taxon>Tropilaelaps</taxon>
    </lineage>
</organism>
<keyword evidence="3 12" id="KW-0813">Transport</keyword>
<gene>
    <name evidence="14" type="ORF">BIW11_13846</name>
</gene>
<evidence type="ECO:0000256" key="13">
    <source>
        <dbReference type="SAM" id="Phobius"/>
    </source>
</evidence>
<evidence type="ECO:0000256" key="8">
    <source>
        <dbReference type="ARBA" id="ARBA00023065"/>
    </source>
</evidence>
<keyword evidence="9 13" id="KW-0472">Membrane</keyword>